<reference evidence="1 2" key="1">
    <citation type="journal article" date="2015" name="Genome Biol.">
        <title>Comparative genomics of Steinernema reveals deeply conserved gene regulatory networks.</title>
        <authorList>
            <person name="Dillman A.R."/>
            <person name="Macchietto M."/>
            <person name="Porter C.F."/>
            <person name="Rogers A."/>
            <person name="Williams B."/>
            <person name="Antoshechkin I."/>
            <person name="Lee M.M."/>
            <person name="Goodwin Z."/>
            <person name="Lu X."/>
            <person name="Lewis E.E."/>
            <person name="Goodrich-Blair H."/>
            <person name="Stock S.P."/>
            <person name="Adams B.J."/>
            <person name="Sternberg P.W."/>
            <person name="Mortazavi A."/>
        </authorList>
    </citation>
    <scope>NUCLEOTIDE SEQUENCE [LARGE SCALE GENOMIC DNA]</scope>
    <source>
        <strain evidence="1 2">ALL</strain>
    </source>
</reference>
<dbReference type="OrthoDB" id="10528290at2759"/>
<organism evidence="1 2">
    <name type="scientific">Steinernema carpocapsae</name>
    <name type="common">Entomopathogenic nematode</name>
    <dbReference type="NCBI Taxonomy" id="34508"/>
    <lineage>
        <taxon>Eukaryota</taxon>
        <taxon>Metazoa</taxon>
        <taxon>Ecdysozoa</taxon>
        <taxon>Nematoda</taxon>
        <taxon>Chromadorea</taxon>
        <taxon>Rhabditida</taxon>
        <taxon>Tylenchina</taxon>
        <taxon>Panagrolaimomorpha</taxon>
        <taxon>Strongyloidoidea</taxon>
        <taxon>Steinernematidae</taxon>
        <taxon>Steinernema</taxon>
    </lineage>
</organism>
<name>A0A4U5N3X9_STECR</name>
<keyword evidence="2" id="KW-1185">Reference proteome</keyword>
<accession>A0A4U5N3X9</accession>
<dbReference type="EMBL" id="AZBU02000005">
    <property type="protein sequence ID" value="TKR76852.1"/>
    <property type="molecule type" value="Genomic_DNA"/>
</dbReference>
<sequence>MTFYNVIHKHENENIVACSMADLEEQIYNEVLVGNLEDHLDPSEHFLTAEEMQNCVTTDHLVSKHKLQTILNRAVADEAKLHFQVTDYRNVGRLLEYITVLTGRVQIFSCNHFSRSLEKTLQTLLDQGRGVQYMRIRNVQLDKLPFWMDFLFLCEEVELVGDFKQSLEVHEAGAIKMIQMFVTLCKKLKKKEDKHHRLKCECDFNSPKVRAYLKEFGFQLATPGQIKKREEAMGSTPATCTFS</sequence>
<gene>
    <name evidence="1" type="ORF">L596_017929</name>
</gene>
<proteinExistence type="predicted"/>
<reference evidence="1 2" key="2">
    <citation type="journal article" date="2019" name="G3 (Bethesda)">
        <title>Hybrid Assembly of the Genome of the Entomopathogenic Nematode Steinernema carpocapsae Identifies the X-Chromosome.</title>
        <authorList>
            <person name="Serra L."/>
            <person name="Macchietto M."/>
            <person name="Macias-Munoz A."/>
            <person name="McGill C.J."/>
            <person name="Rodriguez I.M."/>
            <person name="Rodriguez B."/>
            <person name="Murad R."/>
            <person name="Mortazavi A."/>
        </authorList>
    </citation>
    <scope>NUCLEOTIDE SEQUENCE [LARGE SCALE GENOMIC DNA]</scope>
    <source>
        <strain evidence="1 2">ALL</strain>
    </source>
</reference>
<dbReference type="AlphaFoldDB" id="A0A4U5N3X9"/>
<evidence type="ECO:0000313" key="1">
    <source>
        <dbReference type="EMBL" id="TKR76852.1"/>
    </source>
</evidence>
<protein>
    <submittedName>
        <fullName evidence="1">Uncharacterized protein</fullName>
    </submittedName>
</protein>
<dbReference type="Proteomes" id="UP000298663">
    <property type="component" value="Unassembled WGS sequence"/>
</dbReference>
<comment type="caution">
    <text evidence="1">The sequence shown here is derived from an EMBL/GenBank/DDBJ whole genome shotgun (WGS) entry which is preliminary data.</text>
</comment>
<evidence type="ECO:0000313" key="2">
    <source>
        <dbReference type="Proteomes" id="UP000298663"/>
    </source>
</evidence>